<dbReference type="Proteomes" id="UP001431783">
    <property type="component" value="Unassembled WGS sequence"/>
</dbReference>
<evidence type="ECO:0000256" key="2">
    <source>
        <dbReference type="ARBA" id="ARBA00006513"/>
    </source>
</evidence>
<evidence type="ECO:0000256" key="10">
    <source>
        <dbReference type="ARBA" id="ARBA00023303"/>
    </source>
</evidence>
<comment type="similarity">
    <text evidence="2">Belongs to the otopetrin family.</text>
</comment>
<gene>
    <name evidence="12" type="ORF">WA026_009914</name>
</gene>
<dbReference type="EMBL" id="JARQZJ010000004">
    <property type="protein sequence ID" value="KAK9870952.1"/>
    <property type="molecule type" value="Genomic_DNA"/>
</dbReference>
<dbReference type="GO" id="GO:0005886">
    <property type="term" value="C:plasma membrane"/>
    <property type="evidence" value="ECO:0007669"/>
    <property type="project" value="UniProtKB-SubCell"/>
</dbReference>
<keyword evidence="4" id="KW-1003">Cell membrane</keyword>
<dbReference type="GO" id="GO:0015252">
    <property type="term" value="F:proton channel activity"/>
    <property type="evidence" value="ECO:0007669"/>
    <property type="project" value="InterPro"/>
</dbReference>
<evidence type="ECO:0000256" key="5">
    <source>
        <dbReference type="ARBA" id="ARBA00022692"/>
    </source>
</evidence>
<feature type="transmembrane region" description="Helical" evidence="11">
    <location>
        <begin position="152"/>
        <end position="169"/>
    </location>
</feature>
<name>A0AAW1TRM3_9CUCU</name>
<comment type="subcellular location">
    <subcellularLocation>
        <location evidence="1">Cell membrane</location>
        <topology evidence="1">Multi-pass membrane protein</topology>
    </subcellularLocation>
</comment>
<dbReference type="AlphaFoldDB" id="A0AAW1TRM3"/>
<accession>A0AAW1TRM3</accession>
<keyword evidence="10" id="KW-0407">Ion channel</keyword>
<evidence type="ECO:0000256" key="4">
    <source>
        <dbReference type="ARBA" id="ARBA00022475"/>
    </source>
</evidence>
<evidence type="ECO:0000256" key="9">
    <source>
        <dbReference type="ARBA" id="ARBA00023136"/>
    </source>
</evidence>
<keyword evidence="6" id="KW-0375">Hydrogen ion transport</keyword>
<dbReference type="InterPro" id="IPR004878">
    <property type="entry name" value="Otopetrin"/>
</dbReference>
<evidence type="ECO:0000313" key="13">
    <source>
        <dbReference type="Proteomes" id="UP001431783"/>
    </source>
</evidence>
<keyword evidence="9 11" id="KW-0472">Membrane</keyword>
<reference evidence="12 13" key="1">
    <citation type="submission" date="2023-03" db="EMBL/GenBank/DDBJ databases">
        <title>Genome insight into feeding habits of ladybird beetles.</title>
        <authorList>
            <person name="Li H.-S."/>
            <person name="Huang Y.-H."/>
            <person name="Pang H."/>
        </authorList>
    </citation>
    <scope>NUCLEOTIDE SEQUENCE [LARGE SCALE GENOMIC DNA]</scope>
    <source>
        <strain evidence="12">SYSU_2023b</strain>
        <tissue evidence="12">Whole body</tissue>
    </source>
</reference>
<proteinExistence type="inferred from homology"/>
<evidence type="ECO:0000256" key="7">
    <source>
        <dbReference type="ARBA" id="ARBA00022989"/>
    </source>
</evidence>
<sequence length="204" mass="22994">MDTVQEETKFLFEGSQKPNLSDMEVSKLTFSDENQMSLPTSRRPSGIFAALRRSSQTLALSAAQSLLPQRRNLLGVTNNVENIERSLVEYGKEDKEYSKEDLKRNREQGNDALTTILSAFYAKLLVVLGIAFPVTEILSKEVAASFYQGFYLYLYLGSISFLIIIYTTVAKEKAVHSLLNSFQNNTKSNSVRNREHGVFWSGIC</sequence>
<keyword evidence="8" id="KW-0406">Ion transport</keyword>
<comment type="caution">
    <text evidence="12">The sequence shown here is derived from an EMBL/GenBank/DDBJ whole genome shotgun (WGS) entry which is preliminary data.</text>
</comment>
<evidence type="ECO:0000256" key="8">
    <source>
        <dbReference type="ARBA" id="ARBA00023065"/>
    </source>
</evidence>
<organism evidence="12 13">
    <name type="scientific">Henosepilachna vigintioctopunctata</name>
    <dbReference type="NCBI Taxonomy" id="420089"/>
    <lineage>
        <taxon>Eukaryota</taxon>
        <taxon>Metazoa</taxon>
        <taxon>Ecdysozoa</taxon>
        <taxon>Arthropoda</taxon>
        <taxon>Hexapoda</taxon>
        <taxon>Insecta</taxon>
        <taxon>Pterygota</taxon>
        <taxon>Neoptera</taxon>
        <taxon>Endopterygota</taxon>
        <taxon>Coleoptera</taxon>
        <taxon>Polyphaga</taxon>
        <taxon>Cucujiformia</taxon>
        <taxon>Coccinelloidea</taxon>
        <taxon>Coccinellidae</taxon>
        <taxon>Epilachninae</taxon>
        <taxon>Epilachnini</taxon>
        <taxon>Henosepilachna</taxon>
    </lineage>
</organism>
<protein>
    <submittedName>
        <fullName evidence="12">Uncharacterized protein</fullName>
    </submittedName>
</protein>
<feature type="transmembrane region" description="Helical" evidence="11">
    <location>
        <begin position="112"/>
        <end position="132"/>
    </location>
</feature>
<evidence type="ECO:0000256" key="1">
    <source>
        <dbReference type="ARBA" id="ARBA00004651"/>
    </source>
</evidence>
<keyword evidence="3" id="KW-0813">Transport</keyword>
<evidence type="ECO:0000256" key="3">
    <source>
        <dbReference type="ARBA" id="ARBA00022448"/>
    </source>
</evidence>
<evidence type="ECO:0000256" key="11">
    <source>
        <dbReference type="SAM" id="Phobius"/>
    </source>
</evidence>
<keyword evidence="7 11" id="KW-1133">Transmembrane helix</keyword>
<dbReference type="PANTHER" id="PTHR21522:SF30">
    <property type="entry name" value="GH01206P"/>
    <property type="match status" value="1"/>
</dbReference>
<keyword evidence="13" id="KW-1185">Reference proteome</keyword>
<evidence type="ECO:0000256" key="6">
    <source>
        <dbReference type="ARBA" id="ARBA00022781"/>
    </source>
</evidence>
<keyword evidence="5 11" id="KW-0812">Transmembrane</keyword>
<evidence type="ECO:0000313" key="12">
    <source>
        <dbReference type="EMBL" id="KAK9870952.1"/>
    </source>
</evidence>
<dbReference type="PANTHER" id="PTHR21522">
    <property type="entry name" value="PROTON CHANNEL OTOP"/>
    <property type="match status" value="1"/>
</dbReference>